<keyword evidence="1" id="KW-0812">Transmembrane</keyword>
<feature type="transmembrane region" description="Helical" evidence="1">
    <location>
        <begin position="12"/>
        <end position="31"/>
    </location>
</feature>
<gene>
    <name evidence="2" type="ORF">METZ01_LOCUS351571</name>
</gene>
<feature type="non-terminal residue" evidence="2">
    <location>
        <position position="32"/>
    </location>
</feature>
<protein>
    <submittedName>
        <fullName evidence="2">Uncharacterized protein</fullName>
    </submittedName>
</protein>
<dbReference type="AlphaFoldDB" id="A0A382RNQ4"/>
<sequence>MARRQFNVFNLSFLDVIACGFGAVILFFMIIN</sequence>
<reference evidence="2" key="1">
    <citation type="submission" date="2018-05" db="EMBL/GenBank/DDBJ databases">
        <authorList>
            <person name="Lanie J.A."/>
            <person name="Ng W.-L."/>
            <person name="Kazmierczak K.M."/>
            <person name="Andrzejewski T.M."/>
            <person name="Davidsen T.M."/>
            <person name="Wayne K.J."/>
            <person name="Tettelin H."/>
            <person name="Glass J.I."/>
            <person name="Rusch D."/>
            <person name="Podicherti R."/>
            <person name="Tsui H.-C.T."/>
            <person name="Winkler M.E."/>
        </authorList>
    </citation>
    <scope>NUCLEOTIDE SEQUENCE</scope>
</reference>
<dbReference type="EMBL" id="UINC01122727">
    <property type="protein sequence ID" value="SVC98717.1"/>
    <property type="molecule type" value="Genomic_DNA"/>
</dbReference>
<organism evidence="2">
    <name type="scientific">marine metagenome</name>
    <dbReference type="NCBI Taxonomy" id="408172"/>
    <lineage>
        <taxon>unclassified sequences</taxon>
        <taxon>metagenomes</taxon>
        <taxon>ecological metagenomes</taxon>
    </lineage>
</organism>
<keyword evidence="1" id="KW-1133">Transmembrane helix</keyword>
<accession>A0A382RNQ4</accession>
<name>A0A382RNQ4_9ZZZZ</name>
<keyword evidence="1" id="KW-0472">Membrane</keyword>
<proteinExistence type="predicted"/>
<evidence type="ECO:0000313" key="2">
    <source>
        <dbReference type="EMBL" id="SVC98717.1"/>
    </source>
</evidence>
<evidence type="ECO:0000256" key="1">
    <source>
        <dbReference type="SAM" id="Phobius"/>
    </source>
</evidence>